<dbReference type="PANTHER" id="PTHR21485:SF6">
    <property type="entry name" value="N-ACYLNEURAMINATE CYTIDYLYLTRANSFERASE-RELATED"/>
    <property type="match status" value="1"/>
</dbReference>
<evidence type="ECO:0000313" key="1">
    <source>
        <dbReference type="EMBL" id="QEK52216.1"/>
    </source>
</evidence>
<reference evidence="1 2" key="1">
    <citation type="submission" date="2019-08" db="EMBL/GenBank/DDBJ databases">
        <title>Pedobacter sp. nov., isolated from Han river, South Korea.</title>
        <authorList>
            <person name="Lee D.-H."/>
            <person name="Kim Y.-S."/>
            <person name="Hwang E.-M."/>
            <person name="Le Tran T.C."/>
            <person name="Cha C.-J."/>
        </authorList>
    </citation>
    <scope>NUCLEOTIDE SEQUENCE [LARGE SCALE GENOMIC DNA]</scope>
    <source>
        <strain evidence="1 2">CJ43</strain>
    </source>
</reference>
<keyword evidence="1" id="KW-0808">Transferase</keyword>
<gene>
    <name evidence="1" type="ORF">FYC62_11645</name>
</gene>
<dbReference type="CDD" id="cd02513">
    <property type="entry name" value="CMP-NeuAc_Synthase"/>
    <property type="match status" value="1"/>
</dbReference>
<dbReference type="GO" id="GO:0008781">
    <property type="term" value="F:N-acylneuraminate cytidylyltransferase activity"/>
    <property type="evidence" value="ECO:0007669"/>
    <property type="project" value="TreeGrafter"/>
</dbReference>
<evidence type="ECO:0000313" key="2">
    <source>
        <dbReference type="Proteomes" id="UP000323653"/>
    </source>
</evidence>
<keyword evidence="1" id="KW-0548">Nucleotidyltransferase</keyword>
<dbReference type="Proteomes" id="UP000323653">
    <property type="component" value="Chromosome"/>
</dbReference>
<dbReference type="InterPro" id="IPR029044">
    <property type="entry name" value="Nucleotide-diphossugar_trans"/>
</dbReference>
<name>A0A5C0VI85_9SPHI</name>
<dbReference type="Pfam" id="PF02348">
    <property type="entry name" value="CTP_transf_3"/>
    <property type="match status" value="1"/>
</dbReference>
<dbReference type="InterPro" id="IPR003329">
    <property type="entry name" value="Cytidylyl_trans"/>
</dbReference>
<dbReference type="PANTHER" id="PTHR21485">
    <property type="entry name" value="HAD SUPERFAMILY MEMBERS CMAS AND KDSC"/>
    <property type="match status" value="1"/>
</dbReference>
<dbReference type="SUPFAM" id="SSF53448">
    <property type="entry name" value="Nucleotide-diphospho-sugar transferases"/>
    <property type="match status" value="1"/>
</dbReference>
<protein>
    <submittedName>
        <fullName evidence="1">Acylneuraminate cytidylyltransferase family protein</fullName>
    </submittedName>
</protein>
<dbReference type="KEGG" id="pej:FYC62_11645"/>
<sequence length="233" mass="26493">MRILYLIPARAGSKGLPGKNTKLLQGKPLVQYTIEFALATANPHDEICISTNDDEVIHIAKKLGVQPPFKRPEHLATDTASSYEVIMHALAYYKAQNKIFDAVLLLQPTSPFRQIADFNKLIAQFDEHCDMVVSVKEAKENPYFTLFEENTEGFLTKSKEGHFKRRQDCPKVYAYNGAMYLISVKALEEKEISAFKQIKKILMPIERSIDIDTEADWVLAEYFAAINNKFANN</sequence>
<accession>A0A5C0VI85</accession>
<dbReference type="RefSeq" id="WP_149075035.1">
    <property type="nucleotide sequence ID" value="NZ_CP043329.1"/>
</dbReference>
<organism evidence="1 2">
    <name type="scientific">Pedobacter aquae</name>
    <dbReference type="NCBI Taxonomy" id="2605747"/>
    <lineage>
        <taxon>Bacteria</taxon>
        <taxon>Pseudomonadati</taxon>
        <taxon>Bacteroidota</taxon>
        <taxon>Sphingobacteriia</taxon>
        <taxon>Sphingobacteriales</taxon>
        <taxon>Sphingobacteriaceae</taxon>
        <taxon>Pedobacter</taxon>
    </lineage>
</organism>
<proteinExistence type="predicted"/>
<dbReference type="EMBL" id="CP043329">
    <property type="protein sequence ID" value="QEK52216.1"/>
    <property type="molecule type" value="Genomic_DNA"/>
</dbReference>
<dbReference type="Gene3D" id="3.90.550.10">
    <property type="entry name" value="Spore Coat Polysaccharide Biosynthesis Protein SpsA, Chain A"/>
    <property type="match status" value="1"/>
</dbReference>
<dbReference type="AlphaFoldDB" id="A0A5C0VI85"/>
<dbReference type="InterPro" id="IPR050793">
    <property type="entry name" value="CMP-NeuNAc_synthase"/>
</dbReference>
<keyword evidence="2" id="KW-1185">Reference proteome</keyword>